<keyword evidence="3" id="KW-1185">Reference proteome</keyword>
<organism evidence="2 3">
    <name type="scientific">Streptomyces cremeus</name>
    <dbReference type="NCBI Taxonomy" id="66881"/>
    <lineage>
        <taxon>Bacteria</taxon>
        <taxon>Bacillati</taxon>
        <taxon>Actinomycetota</taxon>
        <taxon>Actinomycetes</taxon>
        <taxon>Kitasatosporales</taxon>
        <taxon>Streptomycetaceae</taxon>
        <taxon>Streptomyces</taxon>
    </lineage>
</organism>
<proteinExistence type="predicted"/>
<feature type="chain" id="PRO_5046437168" evidence="1">
    <location>
        <begin position="29"/>
        <end position="78"/>
    </location>
</feature>
<evidence type="ECO:0000313" key="2">
    <source>
        <dbReference type="EMBL" id="MFB9520489.1"/>
    </source>
</evidence>
<dbReference type="EMBL" id="JBHMCR010000006">
    <property type="protein sequence ID" value="MFB9520489.1"/>
    <property type="molecule type" value="Genomic_DNA"/>
</dbReference>
<keyword evidence="1" id="KW-0732">Signal</keyword>
<accession>A0ABV5PBD5</accession>
<evidence type="ECO:0000313" key="3">
    <source>
        <dbReference type="Proteomes" id="UP001589718"/>
    </source>
</evidence>
<evidence type="ECO:0000256" key="1">
    <source>
        <dbReference type="SAM" id="SignalP"/>
    </source>
</evidence>
<name>A0ABV5PBD5_STRCM</name>
<dbReference type="Proteomes" id="UP001589718">
    <property type="component" value="Unassembled WGS sequence"/>
</dbReference>
<feature type="signal peptide" evidence="1">
    <location>
        <begin position="1"/>
        <end position="28"/>
    </location>
</feature>
<protein>
    <submittedName>
        <fullName evidence="2">Uncharacterized protein</fullName>
    </submittedName>
</protein>
<gene>
    <name evidence="2" type="ORF">ACFFTU_11070</name>
</gene>
<reference evidence="2 3" key="1">
    <citation type="submission" date="2024-09" db="EMBL/GenBank/DDBJ databases">
        <authorList>
            <person name="Sun Q."/>
            <person name="Mori K."/>
        </authorList>
    </citation>
    <scope>NUCLEOTIDE SEQUENCE [LARGE SCALE GENOMIC DNA]</scope>
    <source>
        <strain evidence="2 3">JCM 4362</strain>
    </source>
</reference>
<dbReference type="RefSeq" id="WP_345224172.1">
    <property type="nucleotide sequence ID" value="NZ_BAAAXE010000013.1"/>
</dbReference>
<sequence>MNLPIMRTVLAVAAALVLPVLAGSAAYADETHHNSHNAPRVSLLSTGQIDDPLEDVLEHAAILGRTYVVEGAEAPDQS</sequence>
<comment type="caution">
    <text evidence="2">The sequence shown here is derived from an EMBL/GenBank/DDBJ whole genome shotgun (WGS) entry which is preliminary data.</text>
</comment>